<evidence type="ECO:0000256" key="7">
    <source>
        <dbReference type="ARBA" id="ARBA00049244"/>
    </source>
</evidence>
<dbReference type="GO" id="GO:0009360">
    <property type="term" value="C:DNA polymerase III complex"/>
    <property type="evidence" value="ECO:0007669"/>
    <property type="project" value="TreeGrafter"/>
</dbReference>
<dbReference type="PANTHER" id="PTHR34388:SF1">
    <property type="entry name" value="DNA POLYMERASE III SUBUNIT DELTA"/>
    <property type="match status" value="1"/>
</dbReference>
<dbReference type="GO" id="GO:0003677">
    <property type="term" value="F:DNA binding"/>
    <property type="evidence" value="ECO:0007669"/>
    <property type="project" value="InterPro"/>
</dbReference>
<proteinExistence type="inferred from homology"/>
<keyword evidence="5" id="KW-0239">DNA-directed DNA polymerase</keyword>
<keyword evidence="2 8" id="KW-0808">Transferase</keyword>
<reference evidence="8" key="1">
    <citation type="submission" date="2018-06" db="EMBL/GenBank/DDBJ databases">
        <authorList>
            <person name="Zhirakovskaya E."/>
        </authorList>
    </citation>
    <scope>NUCLEOTIDE SEQUENCE</scope>
</reference>
<evidence type="ECO:0000256" key="3">
    <source>
        <dbReference type="ARBA" id="ARBA00022695"/>
    </source>
</evidence>
<evidence type="ECO:0000256" key="5">
    <source>
        <dbReference type="ARBA" id="ARBA00022932"/>
    </source>
</evidence>
<evidence type="ECO:0000256" key="4">
    <source>
        <dbReference type="ARBA" id="ARBA00022705"/>
    </source>
</evidence>
<dbReference type="GO" id="GO:0006261">
    <property type="term" value="P:DNA-templated DNA replication"/>
    <property type="evidence" value="ECO:0007669"/>
    <property type="project" value="TreeGrafter"/>
</dbReference>
<dbReference type="PANTHER" id="PTHR34388">
    <property type="entry name" value="DNA POLYMERASE III SUBUNIT DELTA"/>
    <property type="match status" value="1"/>
</dbReference>
<comment type="similarity">
    <text evidence="6">Belongs to the DNA polymerase HolA subunit family.</text>
</comment>
<dbReference type="GO" id="GO:0003887">
    <property type="term" value="F:DNA-directed DNA polymerase activity"/>
    <property type="evidence" value="ECO:0007669"/>
    <property type="project" value="UniProtKB-KW"/>
</dbReference>
<evidence type="ECO:0000313" key="8">
    <source>
        <dbReference type="EMBL" id="VAW05027.1"/>
    </source>
</evidence>
<organism evidence="8">
    <name type="scientific">hydrothermal vent metagenome</name>
    <dbReference type="NCBI Taxonomy" id="652676"/>
    <lineage>
        <taxon>unclassified sequences</taxon>
        <taxon>metagenomes</taxon>
        <taxon>ecological metagenomes</taxon>
    </lineage>
</organism>
<dbReference type="InterPro" id="IPR005790">
    <property type="entry name" value="DNA_polIII_delta"/>
</dbReference>
<evidence type="ECO:0000256" key="1">
    <source>
        <dbReference type="ARBA" id="ARBA00012417"/>
    </source>
</evidence>
<dbReference type="InterPro" id="IPR027417">
    <property type="entry name" value="P-loop_NTPase"/>
</dbReference>
<dbReference type="AlphaFoldDB" id="A0A3B0SVB5"/>
<dbReference type="EMBL" id="UOEF01000428">
    <property type="protein sequence ID" value="VAW05027.1"/>
    <property type="molecule type" value="Genomic_DNA"/>
</dbReference>
<keyword evidence="3 8" id="KW-0548">Nucleotidyltransferase</keyword>
<evidence type="ECO:0000256" key="2">
    <source>
        <dbReference type="ARBA" id="ARBA00022679"/>
    </source>
</evidence>
<dbReference type="EC" id="2.7.7.7" evidence="1"/>
<sequence>MKVKDIEIVRRFHSNPDAIRLALLCGPNATRCQALVDELVAPMAKSAERVDLTISDLVDNPARLLDEANSISLFGDKRYIVLRLNSGEAVRAAAAIENLLTGDTKGGPVFVVAPGMADKTVLAKALIAAPEALLATCYETSQSDAISAIMQMAKREGVGLSRDTAADIAALTSNNLVLAQLEVEKIALYLDASPEDPKQTGSEILSLLGAENDEEDLNTLFNAALNGETKTLSALLATSGASGFSEIGLIRLMLRHLNKLAELRSKADKGSSIDKIVGHPSVFWKDRKNYARQMSIWSSAHITRLIDRILALEIAMKSSGSEGRSLVEQELLIINRKAARLS</sequence>
<dbReference type="InterPro" id="IPR008921">
    <property type="entry name" value="DNA_pol3_clamp-load_cplx_C"/>
</dbReference>
<keyword evidence="4" id="KW-0235">DNA replication</keyword>
<protein>
    <recommendedName>
        <fullName evidence="1">DNA-directed DNA polymerase</fullName>
        <ecNumber evidence="1">2.7.7.7</ecNumber>
    </recommendedName>
</protein>
<dbReference type="NCBIfam" id="TIGR01128">
    <property type="entry name" value="holA"/>
    <property type="match status" value="1"/>
</dbReference>
<gene>
    <name evidence="8" type="ORF">MNBD_ALPHA04-1797</name>
</gene>
<dbReference type="SUPFAM" id="SSF48019">
    <property type="entry name" value="post-AAA+ oligomerization domain-like"/>
    <property type="match status" value="1"/>
</dbReference>
<accession>A0A3B0SVB5</accession>
<dbReference type="Gene3D" id="1.20.272.10">
    <property type="match status" value="1"/>
</dbReference>
<dbReference type="SUPFAM" id="SSF52540">
    <property type="entry name" value="P-loop containing nucleoside triphosphate hydrolases"/>
    <property type="match status" value="1"/>
</dbReference>
<evidence type="ECO:0000256" key="6">
    <source>
        <dbReference type="ARBA" id="ARBA00034754"/>
    </source>
</evidence>
<comment type="catalytic activity">
    <reaction evidence="7">
        <text>DNA(n) + a 2'-deoxyribonucleoside 5'-triphosphate = DNA(n+1) + diphosphate</text>
        <dbReference type="Rhea" id="RHEA:22508"/>
        <dbReference type="Rhea" id="RHEA-COMP:17339"/>
        <dbReference type="Rhea" id="RHEA-COMP:17340"/>
        <dbReference type="ChEBI" id="CHEBI:33019"/>
        <dbReference type="ChEBI" id="CHEBI:61560"/>
        <dbReference type="ChEBI" id="CHEBI:173112"/>
        <dbReference type="EC" id="2.7.7.7"/>
    </reaction>
</comment>
<name>A0A3B0SVB5_9ZZZZ</name>